<evidence type="ECO:0000259" key="2">
    <source>
        <dbReference type="Pfam" id="PF00296"/>
    </source>
</evidence>
<dbReference type="SUPFAM" id="SSF51679">
    <property type="entry name" value="Bacterial luciferase-like"/>
    <property type="match status" value="1"/>
</dbReference>
<protein>
    <submittedName>
        <fullName evidence="3">LLM class flavin-dependent oxidoreductase</fullName>
        <ecNumber evidence="3">1.-.-.-</ecNumber>
    </submittedName>
</protein>
<dbReference type="Pfam" id="PF00296">
    <property type="entry name" value="Bac_luciferase"/>
    <property type="match status" value="1"/>
</dbReference>
<proteinExistence type="predicted"/>
<accession>A0ABW0ZRK9</accession>
<evidence type="ECO:0000313" key="3">
    <source>
        <dbReference type="EMBL" id="MFC5731215.1"/>
    </source>
</evidence>
<sequence length="341" mass="37559">MALKFGLAIMNDFPPDVVPADRVAEMREQVRAARGAGLSSVWMLQHYLGSMPTLQPLPTLAAMAQDAGEMTLGTNMFILPLRHPVDVAEEFATLDHLTGGRAVAGFGMGYRENEFESFGVDMGARVGRFEESISLIRSLWSGERTTFEGEHFRVKDERISLVPTQQGGPPIWIGAGPHKTGAQRAARLGDAWIIPPHVDPERLKVVLRHYQTERERLGRGPSELVVRRELVLDPDPERARAIGLAARNALSRKYAEYNAPQQGDAYKHLATDAAAEQTADASYLFTDPAGAVAALKELEACGITYVVLRMQWFDLSQEQVLATLALFRDEVLPHFAGQSAK</sequence>
<organism evidence="3 4">
    <name type="scientific">Nocardioides vastitatis</name>
    <dbReference type="NCBI Taxonomy" id="2568655"/>
    <lineage>
        <taxon>Bacteria</taxon>
        <taxon>Bacillati</taxon>
        <taxon>Actinomycetota</taxon>
        <taxon>Actinomycetes</taxon>
        <taxon>Propionibacteriales</taxon>
        <taxon>Nocardioidaceae</taxon>
        <taxon>Nocardioides</taxon>
    </lineage>
</organism>
<dbReference type="InterPro" id="IPR050564">
    <property type="entry name" value="F420-G6PD/mer"/>
</dbReference>
<dbReference type="EMBL" id="JBHSNS010000013">
    <property type="protein sequence ID" value="MFC5731215.1"/>
    <property type="molecule type" value="Genomic_DNA"/>
</dbReference>
<name>A0ABW0ZRK9_9ACTN</name>
<dbReference type="GO" id="GO:0016491">
    <property type="term" value="F:oxidoreductase activity"/>
    <property type="evidence" value="ECO:0007669"/>
    <property type="project" value="UniProtKB-KW"/>
</dbReference>
<dbReference type="PANTHER" id="PTHR43244">
    <property type="match status" value="1"/>
</dbReference>
<dbReference type="Proteomes" id="UP001596072">
    <property type="component" value="Unassembled WGS sequence"/>
</dbReference>
<gene>
    <name evidence="3" type="ORF">ACFPQB_20050</name>
</gene>
<dbReference type="PANTHER" id="PTHR43244:SF1">
    <property type="entry name" value="5,10-METHYLENETETRAHYDROMETHANOPTERIN REDUCTASE"/>
    <property type="match status" value="1"/>
</dbReference>
<evidence type="ECO:0000313" key="4">
    <source>
        <dbReference type="Proteomes" id="UP001596072"/>
    </source>
</evidence>
<dbReference type="RefSeq" id="WP_136435341.1">
    <property type="nucleotide sequence ID" value="NZ_JBHSNS010000013.1"/>
</dbReference>
<dbReference type="InterPro" id="IPR036661">
    <property type="entry name" value="Luciferase-like_sf"/>
</dbReference>
<reference evidence="4" key="1">
    <citation type="journal article" date="2019" name="Int. J. Syst. Evol. Microbiol.">
        <title>The Global Catalogue of Microorganisms (GCM) 10K type strain sequencing project: providing services to taxonomists for standard genome sequencing and annotation.</title>
        <authorList>
            <consortium name="The Broad Institute Genomics Platform"/>
            <consortium name="The Broad Institute Genome Sequencing Center for Infectious Disease"/>
            <person name="Wu L."/>
            <person name="Ma J."/>
        </authorList>
    </citation>
    <scope>NUCLEOTIDE SEQUENCE [LARGE SCALE GENOMIC DNA]</scope>
    <source>
        <strain evidence="4">YIM 94188</strain>
    </source>
</reference>
<dbReference type="Gene3D" id="3.20.20.30">
    <property type="entry name" value="Luciferase-like domain"/>
    <property type="match status" value="1"/>
</dbReference>
<dbReference type="InterPro" id="IPR011251">
    <property type="entry name" value="Luciferase-like_dom"/>
</dbReference>
<comment type="caution">
    <text evidence="3">The sequence shown here is derived from an EMBL/GenBank/DDBJ whole genome shotgun (WGS) entry which is preliminary data.</text>
</comment>
<evidence type="ECO:0000256" key="1">
    <source>
        <dbReference type="ARBA" id="ARBA00023002"/>
    </source>
</evidence>
<dbReference type="EC" id="1.-.-.-" evidence="3"/>
<keyword evidence="4" id="KW-1185">Reference proteome</keyword>
<feature type="domain" description="Luciferase-like" evidence="2">
    <location>
        <begin position="4"/>
        <end position="298"/>
    </location>
</feature>
<keyword evidence="1 3" id="KW-0560">Oxidoreductase</keyword>